<dbReference type="EMBL" id="AP022569">
    <property type="protein sequence ID" value="BBX48718.1"/>
    <property type="molecule type" value="Genomic_DNA"/>
</dbReference>
<dbReference type="KEGG" id="mcoo:MCOO_47330"/>
<accession>A0A7I7L4M1</accession>
<dbReference type="Proteomes" id="UP000465866">
    <property type="component" value="Chromosome"/>
</dbReference>
<gene>
    <name evidence="1" type="ORF">MCOO_47330</name>
</gene>
<dbReference type="AlphaFoldDB" id="A0A7I7L4M1"/>
<evidence type="ECO:0000313" key="2">
    <source>
        <dbReference type="Proteomes" id="UP000465866"/>
    </source>
</evidence>
<evidence type="ECO:0000313" key="1">
    <source>
        <dbReference type="EMBL" id="BBX48718.1"/>
    </source>
</evidence>
<protein>
    <submittedName>
        <fullName evidence="1">Uncharacterized protein</fullName>
    </submittedName>
</protein>
<sequence length="1112" mass="117271">MSRIVYPPWLHLAASVVNWQEVDRLTGAPSGATTLSRRNPLSETLQLRWMVPPYIGLPRKPFTTWIFTGEATLTLQPDSEATLSGGAQRIDFPDAMAMLIFRLNLTAAGAYVFAYSASGQLLTGATSEGTTGVVLLEIHSSAIDYVLIGGTGALWEIFGITAAEFANLPGWIAVETVGLPVDQKDFAPTGYSVAKQGFVTAPVSPKAAAKRRLKEGAPQLGWQSALPDGNPAPPFVPPTIPGLLNDFAATVLPNIKTMLDSSSGPTADSSVVVEQNVPTPQQAGGGAAPSSQPSSVTFSPLALLLLASGSDPYNALGLGFGTAYTVDELTAILGGRTNTRKTSDVKINRDTARGPVTVERNISAVMVSCEYDISLLGLHVSGEMADVVFFDALQFGVTPAPQDLTADTLRLNPPLRVDAPYTATVDATWNRPAPLIPNQTVAASYAVARSSTAADATLLNAKRVGGGFMPFLASLPADGDSSAPILFEDSNVAPPESGNTLNYSVTGQDWFGVWSGWVETAASVPAAPVFYASVTDARWTIADQANSPYPATLTVLFSWDWTTRRPAEVDLLIALCTLPDPNSPLPSVPAPAGTQYSIGGGYSGVEFLFGTDPTVAPTVPGGAAYSVEIVPATPPTPPDGTPPPPMPGNLNVVQYRATIPGFSLNFAGADEAAAFVYARSKELLSPSWTVTDKPRVARLKSPAPPPVPSCDSIVWATLPDALGVSRVHLKWNSNGAPPSASFHVYEATETGLLDVAGKPPADLTQPYASRLAALRNLDMAACRKTFRKLTMPVTPFTESDFEVELPRGGRILYAYVVTAVSANNIESAFPSDASTFTAVAVPYVEVPRAPRISATLTQSGGVYEAVVKVESRVGVSPDRFVLYRTSREGLSRSVDLMGPPLTDSTQSGWSNTAPDPNDGTWTGSFTDADVPGAWSPTWYRAMAWRDDHLTDGSGNPLGALGGRSPSSSAFGIVVPPPDPPALPYVAPIATDTAHHTALIAVVTSAPIAATALGSHTLNVTVYDPAQPNAKAMRTFRMETALDLLQRTITVPASGQPGEAARYAFGNEWSALLVWVPKPTRSSTSTEPFNVTVTLTDPINRSTAQTAQVGWWT</sequence>
<keyword evidence="2" id="KW-1185">Reference proteome</keyword>
<name>A0A7I7L4M1_9MYCO</name>
<reference evidence="1 2" key="1">
    <citation type="journal article" date="2019" name="Emerg. Microbes Infect.">
        <title>Comprehensive subspecies identification of 175 nontuberculous mycobacteria species based on 7547 genomic profiles.</title>
        <authorList>
            <person name="Matsumoto Y."/>
            <person name="Kinjo T."/>
            <person name="Motooka D."/>
            <person name="Nabeya D."/>
            <person name="Jung N."/>
            <person name="Uechi K."/>
            <person name="Horii T."/>
            <person name="Iida T."/>
            <person name="Fujita J."/>
            <person name="Nakamura S."/>
        </authorList>
    </citation>
    <scope>NUCLEOTIDE SEQUENCE [LARGE SCALE GENOMIC DNA]</scope>
    <source>
        <strain evidence="1 2">JCM 12404</strain>
    </source>
</reference>
<organism evidence="1 2">
    <name type="scientific">Mycobacterium cookii</name>
    <dbReference type="NCBI Taxonomy" id="1775"/>
    <lineage>
        <taxon>Bacteria</taxon>
        <taxon>Bacillati</taxon>
        <taxon>Actinomycetota</taxon>
        <taxon>Actinomycetes</taxon>
        <taxon>Mycobacteriales</taxon>
        <taxon>Mycobacteriaceae</taxon>
        <taxon>Mycobacterium</taxon>
    </lineage>
</organism>
<proteinExistence type="predicted"/>
<dbReference type="RefSeq" id="WP_163780703.1">
    <property type="nucleotide sequence ID" value="NZ_AP022569.1"/>
</dbReference>